<dbReference type="GO" id="GO:0008967">
    <property type="term" value="F:phosphoglycolate phosphatase activity"/>
    <property type="evidence" value="ECO:0007669"/>
    <property type="project" value="UniProtKB-EC"/>
</dbReference>
<dbReference type="PANTHER" id="PTHR43434">
    <property type="entry name" value="PHOSPHOGLYCOLATE PHOSPHATASE"/>
    <property type="match status" value="1"/>
</dbReference>
<evidence type="ECO:0000313" key="13">
    <source>
        <dbReference type="EMBL" id="MCG6658743.1"/>
    </source>
</evidence>
<evidence type="ECO:0000256" key="7">
    <source>
        <dbReference type="ARBA" id="ARBA00022801"/>
    </source>
</evidence>
<keyword evidence="14" id="KW-1185">Reference proteome</keyword>
<dbReference type="EC" id="3.1.3.18" evidence="5 10"/>
<keyword evidence="6 10" id="KW-0479">Metal-binding</keyword>
<dbReference type="InterPro" id="IPR000305">
    <property type="entry name" value="GIY-YIG_endonuc"/>
</dbReference>
<evidence type="ECO:0000256" key="5">
    <source>
        <dbReference type="ARBA" id="ARBA00013078"/>
    </source>
</evidence>
<evidence type="ECO:0000313" key="14">
    <source>
        <dbReference type="Proteomes" id="UP000814385"/>
    </source>
</evidence>
<dbReference type="InterPro" id="IPR006439">
    <property type="entry name" value="HAD-SF_hydro_IA"/>
</dbReference>
<evidence type="ECO:0000256" key="11">
    <source>
        <dbReference type="SAM" id="MobiDB-lite"/>
    </source>
</evidence>
<evidence type="ECO:0000256" key="6">
    <source>
        <dbReference type="ARBA" id="ARBA00022723"/>
    </source>
</evidence>
<dbReference type="EMBL" id="JABFUC010000010">
    <property type="protein sequence ID" value="MCG6658743.1"/>
    <property type="molecule type" value="Genomic_DNA"/>
</dbReference>
<sequence>MSESPPATKAPVWHLYLLETAGGALYTGITTEVARRLAEHRAGRGAKALRGRGPLRLLHHEPVGSRGEALRLEAEIKRLSAARKWAWLAARQQAGADGYQEGRQGERMHPILDGIELVAFDLDGTLIDSVPDLALAVDAALADLDLPTAGEAKVRDWVGNGSLTLMERALRYALASSTPAGEADPSTDLRGGAVNPSLGATDAIPGIGPPLRSVPGASPVASPVASSEASPDSAVEIDSDLLTLAHAAFLAHYARAPAARTRLYPGVSEGLDALRARGMPLALITNKPSAFIAPILERFGLQGHFGLCLGGDSLPEKKPHPAPLLHAAAHFDVAPAACLMVGDSRHDIAAGKMAGFRTLAVPYGYNHGEPVRDSGPDGVVESLAELV</sequence>
<feature type="active site" description="Nucleophile" evidence="10">
    <location>
        <position position="121"/>
    </location>
</feature>
<dbReference type="SUPFAM" id="SSF82771">
    <property type="entry name" value="GIY-YIG endonuclease"/>
    <property type="match status" value="1"/>
</dbReference>
<dbReference type="Gene3D" id="1.10.150.240">
    <property type="entry name" value="Putative phosphatase, domain 2"/>
    <property type="match status" value="1"/>
</dbReference>
<dbReference type="SUPFAM" id="SSF56784">
    <property type="entry name" value="HAD-like"/>
    <property type="match status" value="1"/>
</dbReference>
<dbReference type="Gene3D" id="3.40.1440.10">
    <property type="entry name" value="GIY-YIG endonuclease"/>
    <property type="match status" value="1"/>
</dbReference>
<dbReference type="SFLD" id="SFLDG01129">
    <property type="entry name" value="C1.5:_HAD__Beta-PGM__Phosphata"/>
    <property type="match status" value="1"/>
</dbReference>
<evidence type="ECO:0000256" key="3">
    <source>
        <dbReference type="ARBA" id="ARBA00004818"/>
    </source>
</evidence>
<comment type="similarity">
    <text evidence="4 10">Belongs to the HAD-like hydrolase superfamily. CbbY/CbbZ/Gph/YieH family.</text>
</comment>
<comment type="pathway">
    <text evidence="3 10">Organic acid metabolism; glycolate biosynthesis; glycolate from 2-phosphoglycolate: step 1/1.</text>
</comment>
<dbReference type="NCBIfam" id="TIGR01449">
    <property type="entry name" value="PGP_bact"/>
    <property type="match status" value="1"/>
</dbReference>
<dbReference type="Pfam" id="PF01541">
    <property type="entry name" value="GIY-YIG"/>
    <property type="match status" value="1"/>
</dbReference>
<dbReference type="SFLD" id="SFLDG01135">
    <property type="entry name" value="C1.5.6:_HAD__Beta-PGM__Phospha"/>
    <property type="match status" value="1"/>
</dbReference>
<keyword evidence="9 10" id="KW-0119">Carbohydrate metabolism</keyword>
<dbReference type="NCBIfam" id="TIGR01509">
    <property type="entry name" value="HAD-SF-IA-v3"/>
    <property type="match status" value="1"/>
</dbReference>
<dbReference type="PANTHER" id="PTHR43434:SF1">
    <property type="entry name" value="PHOSPHOGLYCOLATE PHOSPHATASE"/>
    <property type="match status" value="1"/>
</dbReference>
<keyword evidence="7 10" id="KW-0378">Hydrolase</keyword>
<protein>
    <recommendedName>
        <fullName evidence="5 10">Phosphoglycolate phosphatase</fullName>
        <shortName evidence="10">PGP</shortName>
        <shortName evidence="10">PGPase</shortName>
        <ecNumber evidence="5 10">3.1.3.18</ecNumber>
    </recommendedName>
</protein>
<feature type="binding site" evidence="10">
    <location>
        <position position="121"/>
    </location>
    <ligand>
        <name>Mg(2+)</name>
        <dbReference type="ChEBI" id="CHEBI:18420"/>
    </ligand>
</feature>
<dbReference type="RefSeq" id="WP_422677712.1">
    <property type="nucleotide sequence ID" value="NZ_JABFUC010000010.1"/>
</dbReference>
<accession>A0ABS9PAG1</accession>
<feature type="domain" description="GIY-YIG" evidence="12">
    <location>
        <begin position="11"/>
        <end position="86"/>
    </location>
</feature>
<dbReference type="InterPro" id="IPR050155">
    <property type="entry name" value="HAD-like_hydrolase_sf"/>
</dbReference>
<dbReference type="Gene3D" id="3.40.50.1000">
    <property type="entry name" value="HAD superfamily/HAD-like"/>
    <property type="match status" value="1"/>
</dbReference>
<dbReference type="CDD" id="cd10456">
    <property type="entry name" value="GIY-YIG_UPF0213"/>
    <property type="match status" value="1"/>
</dbReference>
<name>A0ABS9PAG1_9GAMM</name>
<dbReference type="InterPro" id="IPR036412">
    <property type="entry name" value="HAD-like_sf"/>
</dbReference>
<dbReference type="Proteomes" id="UP000814385">
    <property type="component" value="Unassembled WGS sequence"/>
</dbReference>
<dbReference type="InterPro" id="IPR037512">
    <property type="entry name" value="PGPase_prok"/>
</dbReference>
<comment type="function">
    <text evidence="10">Specifically catalyzes the dephosphorylation of 2-phosphoglycolate. Is involved in the dissimilation of the intracellular 2-phosphoglycolate formed during the DNA repair of 3'-phosphoglycolate ends, a major class of DNA lesions induced by oxidative stress.</text>
</comment>
<dbReference type="InterPro" id="IPR035901">
    <property type="entry name" value="GIY-YIG_endonuc_sf"/>
</dbReference>
<dbReference type="Pfam" id="PF00702">
    <property type="entry name" value="Hydrolase"/>
    <property type="match status" value="1"/>
</dbReference>
<keyword evidence="8 10" id="KW-0460">Magnesium</keyword>
<evidence type="ECO:0000259" key="12">
    <source>
        <dbReference type="PROSITE" id="PS50164"/>
    </source>
</evidence>
<feature type="binding site" evidence="10">
    <location>
        <position position="343"/>
    </location>
    <ligand>
        <name>Mg(2+)</name>
        <dbReference type="ChEBI" id="CHEBI:18420"/>
    </ligand>
</feature>
<evidence type="ECO:0000256" key="10">
    <source>
        <dbReference type="HAMAP-Rule" id="MF_00495"/>
    </source>
</evidence>
<evidence type="ECO:0000256" key="2">
    <source>
        <dbReference type="ARBA" id="ARBA00001946"/>
    </source>
</evidence>
<reference evidence="13 14" key="1">
    <citation type="submission" date="2020-05" db="EMBL/GenBank/DDBJ databases">
        <title>Comparative genomic analysis of denitrifying bacteria from Halomonas genus.</title>
        <authorList>
            <person name="Wang L."/>
            <person name="Shao Z."/>
        </authorList>
    </citation>
    <scope>NUCLEOTIDE SEQUENCE [LARGE SCALE GENOMIC DNA]</scope>
    <source>
        <strain evidence="13 14">A4</strain>
    </source>
</reference>
<dbReference type="InterPro" id="IPR023214">
    <property type="entry name" value="HAD_sf"/>
</dbReference>
<evidence type="ECO:0000256" key="8">
    <source>
        <dbReference type="ARBA" id="ARBA00022842"/>
    </source>
</evidence>
<evidence type="ECO:0000256" key="9">
    <source>
        <dbReference type="ARBA" id="ARBA00023277"/>
    </source>
</evidence>
<dbReference type="NCBIfam" id="TIGR01549">
    <property type="entry name" value="HAD-SF-IA-v1"/>
    <property type="match status" value="1"/>
</dbReference>
<dbReference type="SFLD" id="SFLDS00003">
    <property type="entry name" value="Haloacid_Dehalogenase"/>
    <property type="match status" value="1"/>
</dbReference>
<evidence type="ECO:0000256" key="4">
    <source>
        <dbReference type="ARBA" id="ARBA00006171"/>
    </source>
</evidence>
<evidence type="ECO:0000256" key="1">
    <source>
        <dbReference type="ARBA" id="ARBA00000830"/>
    </source>
</evidence>
<proteinExistence type="inferred from homology"/>
<dbReference type="InterPro" id="IPR023198">
    <property type="entry name" value="PGP-like_dom2"/>
</dbReference>
<comment type="cofactor">
    <cofactor evidence="2 10">
        <name>Mg(2+)</name>
        <dbReference type="ChEBI" id="CHEBI:18420"/>
    </cofactor>
</comment>
<dbReference type="HAMAP" id="MF_00495">
    <property type="entry name" value="GPH_hydrolase_bact"/>
    <property type="match status" value="1"/>
</dbReference>
<feature type="compositionally biased region" description="Low complexity" evidence="11">
    <location>
        <begin position="213"/>
        <end position="229"/>
    </location>
</feature>
<dbReference type="PROSITE" id="PS50164">
    <property type="entry name" value="GIY_YIG"/>
    <property type="match status" value="1"/>
</dbReference>
<organism evidence="13 14">
    <name type="scientific">Billgrantia campisalis</name>
    <dbReference type="NCBI Taxonomy" id="74661"/>
    <lineage>
        <taxon>Bacteria</taxon>
        <taxon>Pseudomonadati</taxon>
        <taxon>Pseudomonadota</taxon>
        <taxon>Gammaproteobacteria</taxon>
        <taxon>Oceanospirillales</taxon>
        <taxon>Halomonadaceae</taxon>
        <taxon>Billgrantia</taxon>
    </lineage>
</organism>
<gene>
    <name evidence="13" type="primary">gph</name>
    <name evidence="13" type="ORF">HOP52_13360</name>
</gene>
<comment type="catalytic activity">
    <reaction evidence="1 10">
        <text>2-phosphoglycolate + H2O = glycolate + phosphate</text>
        <dbReference type="Rhea" id="RHEA:14369"/>
        <dbReference type="ChEBI" id="CHEBI:15377"/>
        <dbReference type="ChEBI" id="CHEBI:29805"/>
        <dbReference type="ChEBI" id="CHEBI:43474"/>
        <dbReference type="ChEBI" id="CHEBI:58033"/>
        <dbReference type="EC" id="3.1.3.18"/>
    </reaction>
</comment>
<comment type="caution">
    <text evidence="13">The sequence shown here is derived from an EMBL/GenBank/DDBJ whole genome shotgun (WGS) entry which is preliminary data.</text>
</comment>
<feature type="binding site" evidence="10">
    <location>
        <position position="123"/>
    </location>
    <ligand>
        <name>Mg(2+)</name>
        <dbReference type="ChEBI" id="CHEBI:18420"/>
    </ligand>
</feature>
<feature type="region of interest" description="Disordered" evidence="11">
    <location>
        <begin position="209"/>
        <end position="229"/>
    </location>
</feature>